<dbReference type="Gene3D" id="3.10.620.30">
    <property type="match status" value="1"/>
</dbReference>
<dbReference type="InterPro" id="IPR038765">
    <property type="entry name" value="Papain-like_cys_pep_sf"/>
</dbReference>
<evidence type="ECO:0000259" key="2">
    <source>
        <dbReference type="SMART" id="SM00460"/>
    </source>
</evidence>
<evidence type="ECO:0000256" key="1">
    <source>
        <dbReference type="SAM" id="SignalP"/>
    </source>
</evidence>
<evidence type="ECO:0000313" key="4">
    <source>
        <dbReference type="Proteomes" id="UP001589792"/>
    </source>
</evidence>
<protein>
    <submittedName>
        <fullName evidence="3">DUF3857 domain-containing transglutaminase family protein</fullName>
    </submittedName>
</protein>
<evidence type="ECO:0000313" key="3">
    <source>
        <dbReference type="EMBL" id="MFC0228927.1"/>
    </source>
</evidence>
<feature type="domain" description="Transglutaminase-like" evidence="2">
    <location>
        <begin position="306"/>
        <end position="374"/>
    </location>
</feature>
<dbReference type="RefSeq" id="WP_380679192.1">
    <property type="nucleotide sequence ID" value="NZ_CP173186.1"/>
</dbReference>
<dbReference type="InterPro" id="IPR024618">
    <property type="entry name" value="DUF3857"/>
</dbReference>
<gene>
    <name evidence="3" type="ORF">ACFFJ3_20950</name>
</gene>
<dbReference type="Gene3D" id="2.60.40.3140">
    <property type="match status" value="1"/>
</dbReference>
<dbReference type="InterPro" id="IPR002931">
    <property type="entry name" value="Transglutaminase-like"/>
</dbReference>
<dbReference type="Pfam" id="PF12969">
    <property type="entry name" value="DUF3857"/>
    <property type="match status" value="1"/>
</dbReference>
<keyword evidence="4" id="KW-1185">Reference proteome</keyword>
<feature type="signal peptide" evidence="1">
    <location>
        <begin position="1"/>
        <end position="24"/>
    </location>
</feature>
<proteinExistence type="predicted"/>
<dbReference type="EMBL" id="JBHLXG010000030">
    <property type="protein sequence ID" value="MFC0228927.1"/>
    <property type="molecule type" value="Genomic_DNA"/>
</dbReference>
<dbReference type="SUPFAM" id="SSF54001">
    <property type="entry name" value="Cysteine proteinases"/>
    <property type="match status" value="1"/>
</dbReference>
<dbReference type="Proteomes" id="UP001589792">
    <property type="component" value="Unassembled WGS sequence"/>
</dbReference>
<dbReference type="SMART" id="SM00460">
    <property type="entry name" value="TGc"/>
    <property type="match status" value="1"/>
</dbReference>
<accession>A0ABV6EIU9</accession>
<keyword evidence="1" id="KW-0732">Signal</keyword>
<comment type="caution">
    <text evidence="3">The sequence shown here is derived from an EMBL/GenBank/DDBJ whole genome shotgun (WGS) entry which is preliminary data.</text>
</comment>
<reference evidence="3 4" key="1">
    <citation type="submission" date="2024-09" db="EMBL/GenBank/DDBJ databases">
        <authorList>
            <person name="Sun Q."/>
            <person name="Mori K."/>
        </authorList>
    </citation>
    <scope>NUCLEOTIDE SEQUENCE [LARGE SCALE GENOMIC DNA]</scope>
    <source>
        <strain evidence="3 4">CCM 8626</strain>
    </source>
</reference>
<sequence>MPCSPFPLSLLTASLFFASTSVLASLQPIDEAPLSNETAFRCKFNLDNSTDCVSTYTYTILKPNGRDMLSRIDRNYAENDSLTIEKTELTQPGEKPVPLDKSQIDTRMAPNPDQGFLRERQTSFAFPNLRVGSRISYTLREHFSAKPLSPHFHYVLFLNAAPVRYDRFEAEFIAERPIFMRSEQMNAYHIEQSADKKSVKVSLKTAPLYLNYINESNNGYLRQIPRLELGSSLSLQDNFAPLAQRYNQLLTAKLPQGAAATVAMNQGKPAPEQVTALMQYIYDNYRYLGDWRASERGYVPFSLAEIERHGYGDCKDLAILLSAMLKAAGIKAEPALVKRGDVAPSLLIPGIFAPNHAIVRAEVDGKTWWLDPTNPVFAPGRTMPDIQQRWALIFGADGQVRQDNIPLETPAESIQVVRNDQYTADGKAKVTASVDLSNTALMQLSVNDRQNGRTSSDQSLCSNFAKEVSECNLQREDSLFVIPASYRVNATLTDLHALDILGNQYIYNREDLAKEWDAFAKYRSEGQLADIYLGDPQTLSYDVNLSGSKIVEPARSCQIRSPWFDIDLQAEPRSSGYHYRYREVQKVSWFSHDEINSEEFGKLIKQGRDCVEQLRLVVMHKT</sequence>
<name>A0ABV6EIU9_9GAMM</name>
<feature type="chain" id="PRO_5045061369" evidence="1">
    <location>
        <begin position="25"/>
        <end position="622"/>
    </location>
</feature>
<dbReference type="Pfam" id="PF01841">
    <property type="entry name" value="Transglut_core"/>
    <property type="match status" value="1"/>
</dbReference>
<organism evidence="3 4">
    <name type="scientific">Serratia aquatilis</name>
    <dbReference type="NCBI Taxonomy" id="1737515"/>
    <lineage>
        <taxon>Bacteria</taxon>
        <taxon>Pseudomonadati</taxon>
        <taxon>Pseudomonadota</taxon>
        <taxon>Gammaproteobacteria</taxon>
        <taxon>Enterobacterales</taxon>
        <taxon>Yersiniaceae</taxon>
        <taxon>Serratia</taxon>
    </lineage>
</organism>